<name>A0A645ABB6_9ZZZZ</name>
<dbReference type="CDD" id="cd06171">
    <property type="entry name" value="Sigma70_r4"/>
    <property type="match status" value="1"/>
</dbReference>
<feature type="domain" description="RNA polymerase sigma factor 70 region 4 type 2" evidence="6">
    <location>
        <begin position="119"/>
        <end position="170"/>
    </location>
</feature>
<dbReference type="Pfam" id="PF04542">
    <property type="entry name" value="Sigma70_r2"/>
    <property type="match status" value="1"/>
</dbReference>
<evidence type="ECO:0008006" key="8">
    <source>
        <dbReference type="Google" id="ProtNLM"/>
    </source>
</evidence>
<dbReference type="NCBIfam" id="TIGR02985">
    <property type="entry name" value="Sig70_bacteroi1"/>
    <property type="match status" value="1"/>
</dbReference>
<proteinExistence type="inferred from homology"/>
<evidence type="ECO:0000256" key="1">
    <source>
        <dbReference type="ARBA" id="ARBA00010641"/>
    </source>
</evidence>
<evidence type="ECO:0000313" key="7">
    <source>
        <dbReference type="EMBL" id="MPM50480.1"/>
    </source>
</evidence>
<keyword evidence="2" id="KW-0805">Transcription regulation</keyword>
<feature type="domain" description="RNA polymerase sigma-70 region 2" evidence="5">
    <location>
        <begin position="13"/>
        <end position="76"/>
    </location>
</feature>
<accession>A0A645ABB6</accession>
<dbReference type="InterPro" id="IPR036388">
    <property type="entry name" value="WH-like_DNA-bd_sf"/>
</dbReference>
<evidence type="ECO:0000256" key="3">
    <source>
        <dbReference type="ARBA" id="ARBA00023082"/>
    </source>
</evidence>
<gene>
    <name evidence="7" type="ORF">SDC9_97221</name>
</gene>
<dbReference type="PANTHER" id="PTHR43133">
    <property type="entry name" value="RNA POLYMERASE ECF-TYPE SIGMA FACTO"/>
    <property type="match status" value="1"/>
</dbReference>
<comment type="caution">
    <text evidence="7">The sequence shown here is derived from an EMBL/GenBank/DDBJ whole genome shotgun (WGS) entry which is preliminary data.</text>
</comment>
<evidence type="ECO:0000259" key="5">
    <source>
        <dbReference type="Pfam" id="PF04542"/>
    </source>
</evidence>
<dbReference type="InterPro" id="IPR013325">
    <property type="entry name" value="RNA_pol_sigma_r2"/>
</dbReference>
<dbReference type="PANTHER" id="PTHR43133:SF46">
    <property type="entry name" value="RNA POLYMERASE SIGMA-70 FACTOR ECF SUBFAMILY"/>
    <property type="match status" value="1"/>
</dbReference>
<reference evidence="7" key="1">
    <citation type="submission" date="2019-08" db="EMBL/GenBank/DDBJ databases">
        <authorList>
            <person name="Kucharzyk K."/>
            <person name="Murdoch R.W."/>
            <person name="Higgins S."/>
            <person name="Loffler F."/>
        </authorList>
    </citation>
    <scope>NUCLEOTIDE SEQUENCE</scope>
</reference>
<dbReference type="InterPro" id="IPR014327">
    <property type="entry name" value="RNA_pol_sigma70_bacteroid"/>
</dbReference>
<evidence type="ECO:0000259" key="6">
    <source>
        <dbReference type="Pfam" id="PF08281"/>
    </source>
</evidence>
<protein>
    <recommendedName>
        <fullName evidence="8">RNA polymerase sigma-70 factor</fullName>
    </recommendedName>
</protein>
<evidence type="ECO:0000256" key="4">
    <source>
        <dbReference type="ARBA" id="ARBA00023163"/>
    </source>
</evidence>
<keyword evidence="4" id="KW-0804">Transcription</keyword>
<evidence type="ECO:0000256" key="2">
    <source>
        <dbReference type="ARBA" id="ARBA00023015"/>
    </source>
</evidence>
<dbReference type="GO" id="GO:0016987">
    <property type="term" value="F:sigma factor activity"/>
    <property type="evidence" value="ECO:0007669"/>
    <property type="project" value="UniProtKB-KW"/>
</dbReference>
<dbReference type="Gene3D" id="1.10.10.10">
    <property type="entry name" value="Winged helix-like DNA-binding domain superfamily/Winged helix DNA-binding domain"/>
    <property type="match status" value="1"/>
</dbReference>
<dbReference type="AlphaFoldDB" id="A0A645ABB6"/>
<keyword evidence="3" id="KW-0731">Sigma factor</keyword>
<dbReference type="Pfam" id="PF08281">
    <property type="entry name" value="Sigma70_r4_2"/>
    <property type="match status" value="1"/>
</dbReference>
<dbReference type="NCBIfam" id="TIGR02937">
    <property type="entry name" value="sigma70-ECF"/>
    <property type="match status" value="1"/>
</dbReference>
<dbReference type="InterPro" id="IPR013324">
    <property type="entry name" value="RNA_pol_sigma_r3/r4-like"/>
</dbReference>
<dbReference type="InterPro" id="IPR014284">
    <property type="entry name" value="RNA_pol_sigma-70_dom"/>
</dbReference>
<dbReference type="InterPro" id="IPR007627">
    <property type="entry name" value="RNA_pol_sigma70_r2"/>
</dbReference>
<dbReference type="SUPFAM" id="SSF88659">
    <property type="entry name" value="Sigma3 and sigma4 domains of RNA polymerase sigma factors"/>
    <property type="match status" value="1"/>
</dbReference>
<dbReference type="InterPro" id="IPR013249">
    <property type="entry name" value="RNA_pol_sigma70_r4_t2"/>
</dbReference>
<organism evidence="7">
    <name type="scientific">bioreactor metagenome</name>
    <dbReference type="NCBI Taxonomy" id="1076179"/>
    <lineage>
        <taxon>unclassified sequences</taxon>
        <taxon>metagenomes</taxon>
        <taxon>ecological metagenomes</taxon>
    </lineage>
</organism>
<dbReference type="EMBL" id="VSSQ01012989">
    <property type="protein sequence ID" value="MPM50480.1"/>
    <property type="molecule type" value="Genomic_DNA"/>
</dbReference>
<dbReference type="GO" id="GO:0003677">
    <property type="term" value="F:DNA binding"/>
    <property type="evidence" value="ECO:0007669"/>
    <property type="project" value="InterPro"/>
</dbReference>
<dbReference type="GO" id="GO:0006352">
    <property type="term" value="P:DNA-templated transcription initiation"/>
    <property type="evidence" value="ECO:0007669"/>
    <property type="project" value="InterPro"/>
</dbReference>
<comment type="similarity">
    <text evidence="1">Belongs to the sigma-70 factor family. ECF subfamily.</text>
</comment>
<sequence length="188" mass="22527">MNSFSPIQRFNNLFNEYYDRFIRFAWGYVKEKEVAEDFVSEAFTIYWENRENLLPDTKAQAYILTIVKNKCLNHLQYIQVRQRAEKEINDHAEWLLSTRINTLQACDPDFIFSDEIQKIVESTLDKLPPKTRQVFILNRYQGLSYQDIANQMDLSIKTIEFHISKALAQLRFSLKDFICLSLFLFYFY</sequence>
<dbReference type="Gene3D" id="1.10.1740.10">
    <property type="match status" value="1"/>
</dbReference>
<dbReference type="SUPFAM" id="SSF88946">
    <property type="entry name" value="Sigma2 domain of RNA polymerase sigma factors"/>
    <property type="match status" value="1"/>
</dbReference>
<dbReference type="InterPro" id="IPR039425">
    <property type="entry name" value="RNA_pol_sigma-70-like"/>
</dbReference>